<dbReference type="AlphaFoldDB" id="A0A316YFX4"/>
<dbReference type="Proteomes" id="UP000245768">
    <property type="component" value="Unassembled WGS sequence"/>
</dbReference>
<organism evidence="1 2">
    <name type="scientific">Acaromyces ingoldii</name>
    <dbReference type="NCBI Taxonomy" id="215250"/>
    <lineage>
        <taxon>Eukaryota</taxon>
        <taxon>Fungi</taxon>
        <taxon>Dikarya</taxon>
        <taxon>Basidiomycota</taxon>
        <taxon>Ustilaginomycotina</taxon>
        <taxon>Exobasidiomycetes</taxon>
        <taxon>Exobasidiales</taxon>
        <taxon>Cryptobasidiaceae</taxon>
        <taxon>Acaromyces</taxon>
    </lineage>
</organism>
<sequence length="284" mass="30651">MNAALNNAQLSANLQMQTQSWDKFSKGRLRAEEACAAGPTFQVAFGQSEPDAFAIFTHDEIWTSSPRVLPPDLKAKFDAREIDLGTLAVVALGPRGAWFARWGKNAAWNLAALDTRDREAFTQQVNAAASQPGQLGGIEGIVDFSFGDQGQAVMIFNRGSNIMWTNVFPPARDFEKTVKQLAADGQTFFRASLAVGGRSAIVLQKQGRAAAWSRDSPHWPCADLAAVLQGDRVSETIASLTCSATQPEFWFAAFIDANGKLRFSANVPDAAVAELARAGPMRVS</sequence>
<name>A0A316YFX4_9BASI</name>
<evidence type="ECO:0000313" key="1">
    <source>
        <dbReference type="EMBL" id="PWN88031.1"/>
    </source>
</evidence>
<dbReference type="RefSeq" id="XP_025375229.1">
    <property type="nucleotide sequence ID" value="XM_025524230.1"/>
</dbReference>
<protein>
    <submittedName>
        <fullName evidence="1">Uncharacterized protein</fullName>
    </submittedName>
</protein>
<dbReference type="EMBL" id="KZ819639">
    <property type="protein sequence ID" value="PWN88031.1"/>
    <property type="molecule type" value="Genomic_DNA"/>
</dbReference>
<proteinExistence type="predicted"/>
<accession>A0A316YFX4</accession>
<dbReference type="InParanoid" id="A0A316YFX4"/>
<keyword evidence="2" id="KW-1185">Reference proteome</keyword>
<evidence type="ECO:0000313" key="2">
    <source>
        <dbReference type="Proteomes" id="UP000245768"/>
    </source>
</evidence>
<dbReference type="GeneID" id="37046146"/>
<gene>
    <name evidence="1" type="ORF">FA10DRAFT_288723</name>
</gene>
<reference evidence="1 2" key="1">
    <citation type="journal article" date="2018" name="Mol. Biol. Evol.">
        <title>Broad Genomic Sampling Reveals a Smut Pathogenic Ancestry of the Fungal Clade Ustilaginomycotina.</title>
        <authorList>
            <person name="Kijpornyongpan T."/>
            <person name="Mondo S.J."/>
            <person name="Barry K."/>
            <person name="Sandor L."/>
            <person name="Lee J."/>
            <person name="Lipzen A."/>
            <person name="Pangilinan J."/>
            <person name="LaButti K."/>
            <person name="Hainaut M."/>
            <person name="Henrissat B."/>
            <person name="Grigoriev I.V."/>
            <person name="Spatafora J.W."/>
            <person name="Aime M.C."/>
        </authorList>
    </citation>
    <scope>NUCLEOTIDE SEQUENCE [LARGE SCALE GENOMIC DNA]</scope>
    <source>
        <strain evidence="1 2">MCA 4198</strain>
    </source>
</reference>